<reference evidence="3 4" key="1">
    <citation type="submission" date="2024-11" db="EMBL/GenBank/DDBJ databases">
        <title>A near-complete genome assembly of Cinchona calisaya.</title>
        <authorList>
            <person name="Lian D.C."/>
            <person name="Zhao X.W."/>
            <person name="Wei L."/>
        </authorList>
    </citation>
    <scope>NUCLEOTIDE SEQUENCE [LARGE SCALE GENOMIC DNA]</scope>
    <source>
        <tissue evidence="3">Nenye</tissue>
    </source>
</reference>
<dbReference type="Proteomes" id="UP001630127">
    <property type="component" value="Unassembled WGS sequence"/>
</dbReference>
<proteinExistence type="predicted"/>
<dbReference type="InterPro" id="IPR025724">
    <property type="entry name" value="GAG-pre-integrase_dom"/>
</dbReference>
<gene>
    <name evidence="3" type="ORF">ACH5RR_006982</name>
</gene>
<accession>A0ABD3AQI6</accession>
<organism evidence="3 4">
    <name type="scientific">Cinchona calisaya</name>
    <dbReference type="NCBI Taxonomy" id="153742"/>
    <lineage>
        <taxon>Eukaryota</taxon>
        <taxon>Viridiplantae</taxon>
        <taxon>Streptophyta</taxon>
        <taxon>Embryophyta</taxon>
        <taxon>Tracheophyta</taxon>
        <taxon>Spermatophyta</taxon>
        <taxon>Magnoliopsida</taxon>
        <taxon>eudicotyledons</taxon>
        <taxon>Gunneridae</taxon>
        <taxon>Pentapetalae</taxon>
        <taxon>asterids</taxon>
        <taxon>lamiids</taxon>
        <taxon>Gentianales</taxon>
        <taxon>Rubiaceae</taxon>
        <taxon>Cinchonoideae</taxon>
        <taxon>Cinchoneae</taxon>
        <taxon>Cinchona</taxon>
    </lineage>
</organism>
<evidence type="ECO:0000259" key="1">
    <source>
        <dbReference type="Pfam" id="PF13976"/>
    </source>
</evidence>
<evidence type="ECO:0000259" key="2">
    <source>
        <dbReference type="Pfam" id="PF22936"/>
    </source>
</evidence>
<comment type="caution">
    <text evidence="3">The sequence shown here is derived from an EMBL/GenBank/DDBJ whole genome shotgun (WGS) entry which is preliminary data.</text>
</comment>
<dbReference type="EMBL" id="JBJUIK010000003">
    <property type="protein sequence ID" value="KAL3533461.1"/>
    <property type="molecule type" value="Genomic_DNA"/>
</dbReference>
<feature type="domain" description="Retrovirus-related Pol polyprotein from transposon TNT 1-94-like beta-barrel" evidence="2">
    <location>
        <begin position="18"/>
        <end position="65"/>
    </location>
</feature>
<protein>
    <recommendedName>
        <fullName evidence="5">GAG-pre-integrase domain-containing protein</fullName>
    </recommendedName>
</protein>
<keyword evidence="4" id="KW-1185">Reference proteome</keyword>
<evidence type="ECO:0000313" key="4">
    <source>
        <dbReference type="Proteomes" id="UP001630127"/>
    </source>
</evidence>
<name>A0ABD3AQI6_9GENT</name>
<dbReference type="AlphaFoldDB" id="A0ABD3AQI6"/>
<sequence>MIRYFQNCVNIMESELLLQLITLYPVAKEGVEMITTNDTRSVKLNDVFHVPGLKKNLISISQITNCEKYVLFGPDDVKVLNNVKNVAADVVLTGQRKGSLFVMTVGRAYVKNTSQTDSPAIWHARLGHLGYQLLQQISSKKLVESILALQNVHEDVCQSC</sequence>
<evidence type="ECO:0000313" key="3">
    <source>
        <dbReference type="EMBL" id="KAL3533461.1"/>
    </source>
</evidence>
<feature type="domain" description="GAG-pre-integrase" evidence="1">
    <location>
        <begin position="113"/>
        <end position="160"/>
    </location>
</feature>
<dbReference type="InterPro" id="IPR054722">
    <property type="entry name" value="PolX-like_BBD"/>
</dbReference>
<dbReference type="Pfam" id="PF13976">
    <property type="entry name" value="gag_pre-integrs"/>
    <property type="match status" value="1"/>
</dbReference>
<evidence type="ECO:0008006" key="5">
    <source>
        <dbReference type="Google" id="ProtNLM"/>
    </source>
</evidence>
<dbReference type="Pfam" id="PF22936">
    <property type="entry name" value="Pol_BBD"/>
    <property type="match status" value="1"/>
</dbReference>